<proteinExistence type="predicted"/>
<feature type="domain" description="Trypanosome variant surface glycoprotein B-type N-terminal" evidence="10">
    <location>
        <begin position="231"/>
        <end position="362"/>
    </location>
</feature>
<evidence type="ECO:0000256" key="6">
    <source>
        <dbReference type="ARBA" id="ARBA00023136"/>
    </source>
</evidence>
<evidence type="ECO:0000256" key="1">
    <source>
        <dbReference type="ARBA" id="ARBA00002523"/>
    </source>
</evidence>
<dbReference type="VEuPathDB" id="TriTrypDB:Tb11.v5.1029"/>
<name>M4SYH9_9TRYP</name>
<feature type="chain" id="PRO_5004058166" evidence="9">
    <location>
        <begin position="24"/>
        <end position="401"/>
    </location>
</feature>
<accession>M4SYH9</accession>
<feature type="signal peptide" evidence="9">
    <location>
        <begin position="1"/>
        <end position="23"/>
    </location>
</feature>
<evidence type="ECO:0000259" key="10">
    <source>
        <dbReference type="Pfam" id="PF13206"/>
    </source>
</evidence>
<keyword evidence="8" id="KW-0449">Lipoprotein</keyword>
<evidence type="ECO:0000256" key="3">
    <source>
        <dbReference type="ARBA" id="ARBA00022475"/>
    </source>
</evidence>
<keyword evidence="6" id="KW-0472">Membrane</keyword>
<reference evidence="11" key="1">
    <citation type="submission" date="2013-02" db="EMBL/GenBank/DDBJ databases">
        <authorList>
            <person name="Cross G.A.M."/>
            <person name="Kim H.-S."/>
            <person name="Wickstead B."/>
        </authorList>
    </citation>
    <scope>NUCLEOTIDE SEQUENCE</scope>
    <source>
        <strain evidence="11">Lister 427</strain>
    </source>
</reference>
<keyword evidence="7" id="KW-0325">Glycoprotein</keyword>
<dbReference type="VEuPathDB" id="TriTrypDB:Tb427_000346500"/>
<dbReference type="GO" id="GO:0098552">
    <property type="term" value="C:side of membrane"/>
    <property type="evidence" value="ECO:0007669"/>
    <property type="project" value="UniProtKB-KW"/>
</dbReference>
<keyword evidence="5 9" id="KW-0732">Signal</keyword>
<organism evidence="11">
    <name type="scientific">Trypanosoma brucei</name>
    <dbReference type="NCBI Taxonomy" id="5691"/>
    <lineage>
        <taxon>Eukaryota</taxon>
        <taxon>Discoba</taxon>
        <taxon>Euglenozoa</taxon>
        <taxon>Kinetoplastea</taxon>
        <taxon>Metakinetoplastina</taxon>
        <taxon>Trypanosomatida</taxon>
        <taxon>Trypanosomatidae</taxon>
        <taxon>Trypanosoma</taxon>
    </lineage>
</organism>
<evidence type="ECO:0000256" key="2">
    <source>
        <dbReference type="ARBA" id="ARBA00004609"/>
    </source>
</evidence>
<dbReference type="InterPro" id="IPR025932">
    <property type="entry name" value="Trypano_VSG_B_N_dom"/>
</dbReference>
<dbReference type="EMBL" id="KC612945">
    <property type="protein sequence ID" value="AGH60376.1"/>
    <property type="molecule type" value="Genomic_DNA"/>
</dbReference>
<protein>
    <submittedName>
        <fullName evidence="11">Variant surface glycoprotein 1445</fullName>
    </submittedName>
</protein>
<evidence type="ECO:0000313" key="11">
    <source>
        <dbReference type="EMBL" id="AGH60376.1"/>
    </source>
</evidence>
<evidence type="ECO:0000256" key="9">
    <source>
        <dbReference type="SAM" id="SignalP"/>
    </source>
</evidence>
<comment type="subcellular location">
    <subcellularLocation>
        <location evidence="2">Cell membrane</location>
        <topology evidence="2">Lipid-anchor</topology>
        <topology evidence="2">GPI-anchor</topology>
    </subcellularLocation>
</comment>
<sequence length="401" mass="44494">MKKEQFNHLLFLLILGRTAEGTADDNSREHRTMCRLLQAATGKLSDIAVTEDVETKIATIRAANMSTSPKERQALFDPKSNSNAYDKLSGEAKKLEDYLGGKDPWEAWRKDKQEADNEKIGTQDNKDFPAIADVRQQFEAHNRLLEVAAEAVEVSKKWKAAKDFISNDETNNIKKTASRGSIRSRSSDRCTHTINKLWYGERLDKPLQRRRQQKIDRRRFSLYVHRQRGAAKECSAAFTGAEIAGQGQITTQWANLKASCALNTDNVITPHEITTALGAWHSSLTQQGAASDNKVRLGTSNDKSCTGASGKTCVDYTNFFKKTSPTALGKLPWYNKMRQAAVAIEKRALQQAQESLYAATIETTYAKAIAVYQAAVIGKLVPPLSQAQAQTEQKGAGNPQK</sequence>
<dbReference type="AlphaFoldDB" id="M4SYH9"/>
<reference evidence="11" key="2">
    <citation type="journal article" date="2014" name="Mol. Biochem. Parasitol.">
        <title>Capturing the variant surface glycoprotein repertoire (the VSGnome) of Trypanosoma brucei Lister 427.</title>
        <authorList>
            <person name="Cross G.A."/>
            <person name="Kim H.S."/>
            <person name="Wickstead B."/>
        </authorList>
    </citation>
    <scope>NUCLEOTIDE SEQUENCE</scope>
    <source>
        <strain evidence="11">Lister 427</strain>
    </source>
</reference>
<evidence type="ECO:0000256" key="7">
    <source>
        <dbReference type="ARBA" id="ARBA00023180"/>
    </source>
</evidence>
<dbReference type="Pfam" id="PF13206">
    <property type="entry name" value="VSG_B"/>
    <property type="match status" value="2"/>
</dbReference>
<comment type="function">
    <text evidence="1">VSG forms a coat on the surface of the parasite. The trypanosome evades the immune response of the host by expressing a series of antigenically distinct VSGs from an estimated 1000 VSG genes.</text>
</comment>
<keyword evidence="3" id="KW-1003">Cell membrane</keyword>
<keyword evidence="4" id="KW-0336">GPI-anchor</keyword>
<feature type="domain" description="Trypanosome variant surface glycoprotein B-type N-terminal" evidence="10">
    <location>
        <begin position="9"/>
        <end position="192"/>
    </location>
</feature>
<evidence type="ECO:0000256" key="5">
    <source>
        <dbReference type="ARBA" id="ARBA00022729"/>
    </source>
</evidence>
<evidence type="ECO:0000256" key="8">
    <source>
        <dbReference type="ARBA" id="ARBA00023288"/>
    </source>
</evidence>
<evidence type="ECO:0000256" key="4">
    <source>
        <dbReference type="ARBA" id="ARBA00022622"/>
    </source>
</evidence>
<dbReference type="GO" id="GO:0005886">
    <property type="term" value="C:plasma membrane"/>
    <property type="evidence" value="ECO:0007669"/>
    <property type="project" value="UniProtKB-SubCell"/>
</dbReference>